<gene>
    <name evidence="2" type="ORF">L596_023763</name>
</gene>
<feature type="region of interest" description="Disordered" evidence="1">
    <location>
        <begin position="1"/>
        <end position="66"/>
    </location>
</feature>
<feature type="compositionally biased region" description="Basic and acidic residues" evidence="1">
    <location>
        <begin position="34"/>
        <end position="49"/>
    </location>
</feature>
<dbReference type="EMBL" id="AZBU02000008">
    <property type="protein sequence ID" value="TKR67643.1"/>
    <property type="molecule type" value="Genomic_DNA"/>
</dbReference>
<dbReference type="AlphaFoldDB" id="A0A4U5MFE0"/>
<organism evidence="2 3">
    <name type="scientific">Steinernema carpocapsae</name>
    <name type="common">Entomopathogenic nematode</name>
    <dbReference type="NCBI Taxonomy" id="34508"/>
    <lineage>
        <taxon>Eukaryota</taxon>
        <taxon>Metazoa</taxon>
        <taxon>Ecdysozoa</taxon>
        <taxon>Nematoda</taxon>
        <taxon>Chromadorea</taxon>
        <taxon>Rhabditida</taxon>
        <taxon>Tylenchina</taxon>
        <taxon>Panagrolaimomorpha</taxon>
        <taxon>Strongyloidoidea</taxon>
        <taxon>Steinernematidae</taxon>
        <taxon>Steinernema</taxon>
    </lineage>
</organism>
<comment type="caution">
    <text evidence="2">The sequence shown here is derived from an EMBL/GenBank/DDBJ whole genome shotgun (WGS) entry which is preliminary data.</text>
</comment>
<accession>A0A4U5MFE0</accession>
<keyword evidence="3" id="KW-1185">Reference proteome</keyword>
<evidence type="ECO:0000313" key="2">
    <source>
        <dbReference type="EMBL" id="TKR67643.1"/>
    </source>
</evidence>
<dbReference type="Proteomes" id="UP000298663">
    <property type="component" value="Unassembled WGS sequence"/>
</dbReference>
<proteinExistence type="predicted"/>
<evidence type="ECO:0000313" key="3">
    <source>
        <dbReference type="Proteomes" id="UP000298663"/>
    </source>
</evidence>
<sequence length="94" mass="10964">MRSRLCSTKYGHPNRAGAHRRAHQVCRGGSHPRPHFDGRPGDVRDHEAGEEASTPRTRAHRERKLHDEVRLRRSGIRDVQQVLRRIPRSPLLRR</sequence>
<name>A0A4U5MFE0_STECR</name>
<reference evidence="2 3" key="2">
    <citation type="journal article" date="2019" name="G3 (Bethesda)">
        <title>Hybrid Assembly of the Genome of the Entomopathogenic Nematode Steinernema carpocapsae Identifies the X-Chromosome.</title>
        <authorList>
            <person name="Serra L."/>
            <person name="Macchietto M."/>
            <person name="Macias-Munoz A."/>
            <person name="McGill C.J."/>
            <person name="Rodriguez I.M."/>
            <person name="Rodriguez B."/>
            <person name="Murad R."/>
            <person name="Mortazavi A."/>
        </authorList>
    </citation>
    <scope>NUCLEOTIDE SEQUENCE [LARGE SCALE GENOMIC DNA]</scope>
    <source>
        <strain evidence="2 3">ALL</strain>
    </source>
</reference>
<evidence type="ECO:0000256" key="1">
    <source>
        <dbReference type="SAM" id="MobiDB-lite"/>
    </source>
</evidence>
<reference evidence="2 3" key="1">
    <citation type="journal article" date="2015" name="Genome Biol.">
        <title>Comparative genomics of Steinernema reveals deeply conserved gene regulatory networks.</title>
        <authorList>
            <person name="Dillman A.R."/>
            <person name="Macchietto M."/>
            <person name="Porter C.F."/>
            <person name="Rogers A."/>
            <person name="Williams B."/>
            <person name="Antoshechkin I."/>
            <person name="Lee M.M."/>
            <person name="Goodwin Z."/>
            <person name="Lu X."/>
            <person name="Lewis E.E."/>
            <person name="Goodrich-Blair H."/>
            <person name="Stock S.P."/>
            <person name="Adams B.J."/>
            <person name="Sternberg P.W."/>
            <person name="Mortazavi A."/>
        </authorList>
    </citation>
    <scope>NUCLEOTIDE SEQUENCE [LARGE SCALE GENOMIC DNA]</scope>
    <source>
        <strain evidence="2 3">ALL</strain>
    </source>
</reference>
<protein>
    <submittedName>
        <fullName evidence="2">Uncharacterized protein</fullName>
    </submittedName>
</protein>